<dbReference type="InterPro" id="IPR013083">
    <property type="entry name" value="Znf_RING/FYVE/PHD"/>
</dbReference>
<dbReference type="Proteomes" id="UP001470230">
    <property type="component" value="Unassembled WGS sequence"/>
</dbReference>
<evidence type="ECO:0000256" key="6">
    <source>
        <dbReference type="ARBA" id="ARBA00022771"/>
    </source>
</evidence>
<keyword evidence="5" id="KW-0677">Repeat</keyword>
<dbReference type="EMBL" id="JAPFFF010000002">
    <property type="protein sequence ID" value="KAK8897143.1"/>
    <property type="molecule type" value="Genomic_DNA"/>
</dbReference>
<feature type="domain" description="RING-type" evidence="11">
    <location>
        <begin position="124"/>
        <end position="329"/>
    </location>
</feature>
<dbReference type="InterPro" id="IPR044066">
    <property type="entry name" value="TRIAD_supradom"/>
</dbReference>
<evidence type="ECO:0000256" key="5">
    <source>
        <dbReference type="ARBA" id="ARBA00022737"/>
    </source>
</evidence>
<dbReference type="InterPro" id="IPR031127">
    <property type="entry name" value="E3_UB_ligase_RBR"/>
</dbReference>
<evidence type="ECO:0000256" key="3">
    <source>
        <dbReference type="ARBA" id="ARBA00022679"/>
    </source>
</evidence>
<keyword evidence="8" id="KW-0862">Zinc</keyword>
<comment type="catalytic activity">
    <reaction evidence="1">
        <text>[E2 ubiquitin-conjugating enzyme]-S-ubiquitinyl-L-cysteine + [acceptor protein]-L-lysine = [E2 ubiquitin-conjugating enzyme]-L-cysteine + [acceptor protein]-N(6)-ubiquitinyl-L-lysine.</text>
        <dbReference type="EC" id="2.3.2.31"/>
    </reaction>
</comment>
<evidence type="ECO:0000256" key="9">
    <source>
        <dbReference type="PROSITE-ProRule" id="PRU00175"/>
    </source>
</evidence>
<protein>
    <recommendedName>
        <fullName evidence="2">RBR-type E3 ubiquitin transferase</fullName>
        <ecNumber evidence="2">2.3.2.31</ecNumber>
    </recommendedName>
</protein>
<feature type="domain" description="RING-type" evidence="10">
    <location>
        <begin position="128"/>
        <end position="171"/>
    </location>
</feature>
<keyword evidence="4" id="KW-0479">Metal-binding</keyword>
<evidence type="ECO:0000256" key="7">
    <source>
        <dbReference type="ARBA" id="ARBA00022786"/>
    </source>
</evidence>
<dbReference type="Pfam" id="PF22191">
    <property type="entry name" value="IBR_1"/>
    <property type="match status" value="1"/>
</dbReference>
<dbReference type="PANTHER" id="PTHR11685">
    <property type="entry name" value="RBR FAMILY RING FINGER AND IBR DOMAIN-CONTAINING"/>
    <property type="match status" value="1"/>
</dbReference>
<gene>
    <name evidence="12" type="ORF">M9Y10_015077</name>
</gene>
<organism evidence="12 13">
    <name type="scientific">Tritrichomonas musculus</name>
    <dbReference type="NCBI Taxonomy" id="1915356"/>
    <lineage>
        <taxon>Eukaryota</taxon>
        <taxon>Metamonada</taxon>
        <taxon>Parabasalia</taxon>
        <taxon>Tritrichomonadida</taxon>
        <taxon>Tritrichomonadidae</taxon>
        <taxon>Tritrichomonas</taxon>
    </lineage>
</organism>
<keyword evidence="6 9" id="KW-0863">Zinc-finger</keyword>
<keyword evidence="3" id="KW-0808">Transferase</keyword>
<dbReference type="Gene3D" id="1.20.120.1750">
    <property type="match status" value="2"/>
</dbReference>
<proteinExistence type="predicted"/>
<dbReference type="InterPro" id="IPR001841">
    <property type="entry name" value="Znf_RING"/>
</dbReference>
<reference evidence="12 13" key="1">
    <citation type="submission" date="2024-04" db="EMBL/GenBank/DDBJ databases">
        <title>Tritrichomonas musculus Genome.</title>
        <authorList>
            <person name="Alves-Ferreira E."/>
            <person name="Grigg M."/>
            <person name="Lorenzi H."/>
            <person name="Galac M."/>
        </authorList>
    </citation>
    <scope>NUCLEOTIDE SEQUENCE [LARGE SCALE GENOMIC DNA]</scope>
    <source>
        <strain evidence="12 13">EAF2021</strain>
    </source>
</reference>
<comment type="caution">
    <text evidence="12">The sequence shown here is derived from an EMBL/GenBank/DDBJ whole genome shotgun (WGS) entry which is preliminary data.</text>
</comment>
<dbReference type="PROSITE" id="PS50089">
    <property type="entry name" value="ZF_RING_2"/>
    <property type="match status" value="1"/>
</dbReference>
<accession>A0ABR2L1B6</accession>
<evidence type="ECO:0000256" key="8">
    <source>
        <dbReference type="ARBA" id="ARBA00022833"/>
    </source>
</evidence>
<dbReference type="Pfam" id="PF01485">
    <property type="entry name" value="IBR"/>
    <property type="match status" value="1"/>
</dbReference>
<dbReference type="InterPro" id="IPR002867">
    <property type="entry name" value="IBR_dom"/>
</dbReference>
<dbReference type="PROSITE" id="PS51873">
    <property type="entry name" value="TRIAD"/>
    <property type="match status" value="1"/>
</dbReference>
<keyword evidence="7" id="KW-0833">Ubl conjugation pathway</keyword>
<evidence type="ECO:0000313" key="12">
    <source>
        <dbReference type="EMBL" id="KAK8897143.1"/>
    </source>
</evidence>
<dbReference type="EC" id="2.3.2.31" evidence="2"/>
<sequence>MDHDVDFGEYDQYGPCICKNEESDLFISITLDNDNSIHQNIFSNIENNDQIFYSIMKECTYISKKINVHPLVAFLILETQHWNIHLVYENWINYQDSILEQLGFDLENVLQDPSLAHPNIQDDEEIECEVCCDTYTKEEMWCLPCGHSFCKECWKAHVKSQVSYGQHLINCQSSDCHCKLPPNSVEMLCGREMYNDFLRFLMNQAISISDILTNCPSCSTPVNLLSSGLCNVLTCSCGHEFCSFCYSDSHSPATCIEKTLWEKSTTEDAMKQRILGENCKYCPKCNCIIEKNGGCNHMKCKNCNHEFCWICLGDWSKHGSNFYKCNFYNKNNDLYLKKQKDNINSELINPYHDKFVSLEKLSKKWKEEMEKISNLVYHKVYHEHGTSKRKTKRTVLALMKAVYWTIENCKWGQVHLFHKRYQMVKRGKLEDQINEKKYPNTSEYNLLKFSLEETEKLALSMIKKIKKIASSDSQILLTYISSMMKRIRVQRDSLLKHCDNHG</sequence>
<evidence type="ECO:0000256" key="2">
    <source>
        <dbReference type="ARBA" id="ARBA00012251"/>
    </source>
</evidence>
<evidence type="ECO:0000259" key="10">
    <source>
        <dbReference type="PROSITE" id="PS50089"/>
    </source>
</evidence>
<dbReference type="InterPro" id="IPR017907">
    <property type="entry name" value="Znf_RING_CS"/>
</dbReference>
<dbReference type="Gene3D" id="3.30.40.10">
    <property type="entry name" value="Zinc/RING finger domain, C3HC4 (zinc finger)"/>
    <property type="match status" value="1"/>
</dbReference>
<dbReference type="SMART" id="SM00647">
    <property type="entry name" value="IBR"/>
    <property type="match status" value="2"/>
</dbReference>
<evidence type="ECO:0000256" key="4">
    <source>
        <dbReference type="ARBA" id="ARBA00022723"/>
    </source>
</evidence>
<dbReference type="PROSITE" id="PS00518">
    <property type="entry name" value="ZF_RING_1"/>
    <property type="match status" value="2"/>
</dbReference>
<evidence type="ECO:0000256" key="1">
    <source>
        <dbReference type="ARBA" id="ARBA00001798"/>
    </source>
</evidence>
<evidence type="ECO:0000313" key="13">
    <source>
        <dbReference type="Proteomes" id="UP001470230"/>
    </source>
</evidence>
<keyword evidence="13" id="KW-1185">Reference proteome</keyword>
<evidence type="ECO:0000259" key="11">
    <source>
        <dbReference type="PROSITE" id="PS51873"/>
    </source>
</evidence>
<dbReference type="SUPFAM" id="SSF57850">
    <property type="entry name" value="RING/U-box"/>
    <property type="match status" value="3"/>
</dbReference>
<name>A0ABR2L1B6_9EUKA</name>